<protein>
    <recommendedName>
        <fullName evidence="2">Right handed beta helix domain-containing protein</fullName>
    </recommendedName>
</protein>
<evidence type="ECO:0000313" key="1">
    <source>
        <dbReference type="EnsemblMetazoa" id="Aqu2.1.26812_001"/>
    </source>
</evidence>
<dbReference type="AlphaFoldDB" id="A0A1X7UGA9"/>
<dbReference type="InParanoid" id="A0A1X7UGA9"/>
<dbReference type="InterPro" id="IPR011050">
    <property type="entry name" value="Pectin_lyase_fold/virulence"/>
</dbReference>
<reference evidence="1" key="1">
    <citation type="submission" date="2017-05" db="UniProtKB">
        <authorList>
            <consortium name="EnsemblMetazoa"/>
        </authorList>
    </citation>
    <scope>IDENTIFICATION</scope>
</reference>
<dbReference type="SUPFAM" id="SSF51126">
    <property type="entry name" value="Pectin lyase-like"/>
    <property type="match status" value="1"/>
</dbReference>
<sequence length="694" mass="75431">MFFKGILGAVNSTNIAISNTSCYSMILINAVVQLENIIASASYKVVAVILIKGIGNHSNLSNITVKCDGCYALAVIGRHDTHSCHVNIRDVTATGGKIKIENVHNHLSVSNVKATVYQNRCNYTVFSVLNCSSYMSITNVAVNGGRVAIVINGSHFVFKNFTINIEATLILTQETFHCYLLFIDGSNNSHHVDIAGIRVRGDGTISVSEINSSLNIDDIYTNVGLNVGFNGNNISIGNSYVVGIIRLLKNGDNITLRNITVGYSKDKTIGLSRDDDYLWNASALSVRGCGSYVSVSNVTIFNGIMVLFRNKNNISLQDVTVYIKSSFSKTNAKKFLDPDFDIQPIGLMVEQNHKQIIIKNIKIWNGSMTVAGNDNDLSVSDVYLNSYHLFNGVIVVSNKDNIMLSDIIIDGLAEIIITLNGNYLSVKNRLQAFQFTMVENGNNISVINVTATSNTSLTFQSNGGNITLNNVTIKRVSKGCGLSFFYNKGFYTSSSITLINVTVSECGCGIYAYGQSLLNFTSHPSSFINNTSINNGAGMQIGGGIILSSSVDVYFINNTAHGVGGAIYVDVNILKIESLVEFCTFQNFTPIFVNNTAVVAGNDVYNGKIWKCKHRYLFESVPDGSKTSPFIEAINCSSSISLEGFPTPLSSHVTSTPIGVCLCTDNGTTDCYTRSIHEHLNKLRLADCKCLNIH</sequence>
<proteinExistence type="predicted"/>
<dbReference type="SMART" id="SM00710">
    <property type="entry name" value="PbH1"/>
    <property type="match status" value="6"/>
</dbReference>
<evidence type="ECO:0008006" key="2">
    <source>
        <dbReference type="Google" id="ProtNLM"/>
    </source>
</evidence>
<name>A0A1X7UGA9_AMPQE</name>
<dbReference type="EnsemblMetazoa" id="Aqu2.1.26812_001">
    <property type="protein sequence ID" value="Aqu2.1.26812_001"/>
    <property type="gene ID" value="Aqu2.1.26812"/>
</dbReference>
<accession>A0A1X7UGA9</accession>
<dbReference type="InterPro" id="IPR006626">
    <property type="entry name" value="PbH1"/>
</dbReference>
<organism evidence="1">
    <name type="scientific">Amphimedon queenslandica</name>
    <name type="common">Sponge</name>
    <dbReference type="NCBI Taxonomy" id="400682"/>
    <lineage>
        <taxon>Eukaryota</taxon>
        <taxon>Metazoa</taxon>
        <taxon>Porifera</taxon>
        <taxon>Demospongiae</taxon>
        <taxon>Heteroscleromorpha</taxon>
        <taxon>Haplosclerida</taxon>
        <taxon>Niphatidae</taxon>
        <taxon>Amphimedon</taxon>
    </lineage>
</organism>